<feature type="compositionally biased region" description="Polar residues" evidence="1">
    <location>
        <begin position="75"/>
        <end position="95"/>
    </location>
</feature>
<protein>
    <recommendedName>
        <fullName evidence="4">Lipoprotein</fullName>
    </recommendedName>
</protein>
<feature type="compositionally biased region" description="Polar residues" evidence="1">
    <location>
        <begin position="30"/>
        <end position="47"/>
    </location>
</feature>
<dbReference type="Proteomes" id="UP000776276">
    <property type="component" value="Unassembled WGS sequence"/>
</dbReference>
<feature type="region of interest" description="Disordered" evidence="1">
    <location>
        <begin position="30"/>
        <end position="95"/>
    </location>
</feature>
<proteinExistence type="predicted"/>
<comment type="caution">
    <text evidence="2">The sequence shown here is derived from an EMBL/GenBank/DDBJ whole genome shotgun (WGS) entry which is preliminary data.</text>
</comment>
<gene>
    <name evidence="2" type="ORF">KOF26_08200</name>
</gene>
<evidence type="ECO:0000256" key="1">
    <source>
        <dbReference type="SAM" id="MobiDB-lite"/>
    </source>
</evidence>
<accession>A0ABS6BJP0</accession>
<dbReference type="EMBL" id="JAHKRT010000003">
    <property type="protein sequence ID" value="MBU3077842.1"/>
    <property type="molecule type" value="Genomic_DNA"/>
</dbReference>
<dbReference type="RefSeq" id="WP_216322936.1">
    <property type="nucleotide sequence ID" value="NZ_JAHKRT010000003.1"/>
</dbReference>
<evidence type="ECO:0000313" key="3">
    <source>
        <dbReference type="Proteomes" id="UP000776276"/>
    </source>
</evidence>
<keyword evidence="3" id="KW-1185">Reference proteome</keyword>
<evidence type="ECO:0008006" key="4">
    <source>
        <dbReference type="Google" id="ProtNLM"/>
    </source>
</evidence>
<name>A0ABS6BJP0_9SPHN</name>
<organism evidence="2 3">
    <name type="scientific">Sphingomonas quercus</name>
    <dbReference type="NCBI Taxonomy" id="2842451"/>
    <lineage>
        <taxon>Bacteria</taxon>
        <taxon>Pseudomonadati</taxon>
        <taxon>Pseudomonadota</taxon>
        <taxon>Alphaproteobacteria</taxon>
        <taxon>Sphingomonadales</taxon>
        <taxon>Sphingomonadaceae</taxon>
        <taxon>Sphingomonas</taxon>
    </lineage>
</organism>
<reference evidence="2 3" key="1">
    <citation type="submission" date="2021-06" db="EMBL/GenBank/DDBJ databases">
        <title>Sphingomonas sp. XMGL2, whole genome shotgun sequencing project.</title>
        <authorList>
            <person name="Zhao G."/>
            <person name="Shen L."/>
        </authorList>
    </citation>
    <scope>NUCLEOTIDE SEQUENCE [LARGE SCALE GENOMIC DNA]</scope>
    <source>
        <strain evidence="2 3">XMGL2</strain>
    </source>
</reference>
<sequence length="95" mass="9584">MEKEMNARIANPVLLFLAAAVAVLPGCSGSNGEKSAVINNEGQSTETMAPAGGDNMSDMSQANSAAEQGAYAMDGNTTNSTSMTDAAGNNSAQPR</sequence>
<feature type="compositionally biased region" description="Polar residues" evidence="1">
    <location>
        <begin position="57"/>
        <end position="66"/>
    </location>
</feature>
<evidence type="ECO:0000313" key="2">
    <source>
        <dbReference type="EMBL" id="MBU3077842.1"/>
    </source>
</evidence>